<evidence type="ECO:0000256" key="11">
    <source>
        <dbReference type="ARBA" id="ARBA00067761"/>
    </source>
</evidence>
<dbReference type="GO" id="GO:0005689">
    <property type="term" value="C:U12-type spliceosomal complex"/>
    <property type="evidence" value="ECO:0007669"/>
    <property type="project" value="TreeGrafter"/>
</dbReference>
<keyword evidence="3" id="KW-0507">mRNA processing</keyword>
<keyword evidence="4" id="KW-0747">Spliceosome</keyword>
<dbReference type="InterPro" id="IPR017132">
    <property type="entry name" value="Lsm7"/>
</dbReference>
<dbReference type="SMART" id="SM00651">
    <property type="entry name" value="Sm"/>
    <property type="match status" value="1"/>
</dbReference>
<evidence type="ECO:0000256" key="3">
    <source>
        <dbReference type="ARBA" id="ARBA00022664"/>
    </source>
</evidence>
<dbReference type="Proteomes" id="UP000694867">
    <property type="component" value="Unplaced"/>
</dbReference>
<dbReference type="PANTHER" id="PTHR10553:SF5">
    <property type="entry name" value="U6 SNRNA-ASSOCIATED SM-LIKE PROTEIN LSM7"/>
    <property type="match status" value="1"/>
</dbReference>
<dbReference type="PIRSF" id="PIRSF037188">
    <property type="entry name" value="U6_snRNA_Lsm7"/>
    <property type="match status" value="1"/>
</dbReference>
<dbReference type="GO" id="GO:0005688">
    <property type="term" value="C:U6 snRNP"/>
    <property type="evidence" value="ECO:0007669"/>
    <property type="project" value="TreeGrafter"/>
</dbReference>
<sequence>MSSTAPASQPPQGSGGDQQAKPQRKRESIVDLSKYLDKLIRVKFQGGREVTGVLKGYDPLLNLVMDNTTEFLRDPDDHLKLTEDTRSLGLVVCRGPTIIIVHPQDSMEQIANPFVQ</sequence>
<evidence type="ECO:0000256" key="9">
    <source>
        <dbReference type="ARBA" id="ARBA00023274"/>
    </source>
</evidence>
<evidence type="ECO:0000259" key="13">
    <source>
        <dbReference type="PROSITE" id="PS52002"/>
    </source>
</evidence>
<dbReference type="GO" id="GO:0003723">
    <property type="term" value="F:RNA binding"/>
    <property type="evidence" value="ECO:0007669"/>
    <property type="project" value="UniProtKB-KW"/>
</dbReference>
<dbReference type="CTD" id="51690"/>
<feature type="domain" description="Sm" evidence="13">
    <location>
        <begin position="27"/>
        <end position="107"/>
    </location>
</feature>
<dbReference type="GO" id="GO:1990726">
    <property type="term" value="C:Lsm1-7-Pat1 complex"/>
    <property type="evidence" value="ECO:0007669"/>
    <property type="project" value="TreeGrafter"/>
</dbReference>
<evidence type="ECO:0000256" key="6">
    <source>
        <dbReference type="ARBA" id="ARBA00022990"/>
    </source>
</evidence>
<dbReference type="InterPro" id="IPR010920">
    <property type="entry name" value="LSM_dom_sf"/>
</dbReference>
<accession>A0AAJ6VZ61</accession>
<evidence type="ECO:0000256" key="4">
    <source>
        <dbReference type="ARBA" id="ARBA00022728"/>
    </source>
</evidence>
<evidence type="ECO:0000256" key="5">
    <source>
        <dbReference type="ARBA" id="ARBA00022884"/>
    </source>
</evidence>
<dbReference type="InterPro" id="IPR044641">
    <property type="entry name" value="Lsm7/SmG-like"/>
</dbReference>
<keyword evidence="14" id="KW-1185">Reference proteome</keyword>
<dbReference type="InterPro" id="IPR001163">
    <property type="entry name" value="Sm_dom_euk/arc"/>
</dbReference>
<dbReference type="GO" id="GO:0071013">
    <property type="term" value="C:catalytic step 2 spliceosome"/>
    <property type="evidence" value="ECO:0007669"/>
    <property type="project" value="TreeGrafter"/>
</dbReference>
<dbReference type="FunFam" id="2.30.30.100:FF:000025">
    <property type="entry name" value="U6 snRNA-associated Sm-like protein LSm7"/>
    <property type="match status" value="1"/>
</dbReference>
<dbReference type="InterPro" id="IPR047575">
    <property type="entry name" value="Sm"/>
</dbReference>
<keyword evidence="5" id="KW-0694">RNA-binding</keyword>
<keyword evidence="6" id="KW-0007">Acetylation</keyword>
<gene>
    <name evidence="15" type="primary">LOC100900559</name>
</gene>
<evidence type="ECO:0000256" key="2">
    <source>
        <dbReference type="ARBA" id="ARBA00006850"/>
    </source>
</evidence>
<evidence type="ECO:0000256" key="1">
    <source>
        <dbReference type="ARBA" id="ARBA00004123"/>
    </source>
</evidence>
<proteinExistence type="inferred from homology"/>
<evidence type="ECO:0000313" key="14">
    <source>
        <dbReference type="Proteomes" id="UP000694867"/>
    </source>
</evidence>
<reference evidence="15" key="1">
    <citation type="submission" date="2025-08" db="UniProtKB">
        <authorList>
            <consortium name="RefSeq"/>
        </authorList>
    </citation>
    <scope>IDENTIFICATION</scope>
</reference>
<keyword evidence="8" id="KW-0539">Nucleus</keyword>
<organism evidence="14 15">
    <name type="scientific">Galendromus occidentalis</name>
    <name type="common">western predatory mite</name>
    <dbReference type="NCBI Taxonomy" id="34638"/>
    <lineage>
        <taxon>Eukaryota</taxon>
        <taxon>Metazoa</taxon>
        <taxon>Ecdysozoa</taxon>
        <taxon>Arthropoda</taxon>
        <taxon>Chelicerata</taxon>
        <taxon>Arachnida</taxon>
        <taxon>Acari</taxon>
        <taxon>Parasitiformes</taxon>
        <taxon>Mesostigmata</taxon>
        <taxon>Gamasina</taxon>
        <taxon>Phytoseioidea</taxon>
        <taxon>Phytoseiidae</taxon>
        <taxon>Typhlodrominae</taxon>
        <taxon>Galendromus</taxon>
    </lineage>
</organism>
<comment type="subunit">
    <text evidence="10">Component of the precatalytic spliceosome (spliceosome B complex). Component of the U4/U6-U5 tri-snRNP complex, a building block of the precatalytic spliceosome (spliceosome B complex). The U4/U6-U5 tri-snRNP complex is composed of the U4, U6 and U5 snRNAs and at least PRPF3, PRPF4, PRPF6, PRPF8, PRPF31, SNRNP200, TXNL4A, SNRNP40, SNRPB, SNRPD1, SNRPD2, SNRPD3, SNRPE, SNRPF, SNRPG, DDX23, CD2BP2, PPIH, SNU13, EFTUD2, SART1 and USP39, plus LSM2, LSM3, LSM4, LSM5, LSM6, LSM7 and LSM8. LSM2, LSM3, LSM4, LSM5, LSM6, LSM7 and LSM8 form a heptameric, ring-shaped subcomplex (the LSM2-8 complex) that is part of the U4/U6-U5 tri-snRNP complex and the precatalytic spliceosome. Interacts with TACC1.</text>
</comment>
<dbReference type="KEGG" id="goe:100900559"/>
<dbReference type="Gene3D" id="2.30.30.100">
    <property type="match status" value="1"/>
</dbReference>
<dbReference type="GO" id="GO:0000956">
    <property type="term" value="P:nuclear-transcribed mRNA catabolic process"/>
    <property type="evidence" value="ECO:0007669"/>
    <property type="project" value="InterPro"/>
</dbReference>
<feature type="region of interest" description="Disordered" evidence="12">
    <location>
        <begin position="1"/>
        <end position="27"/>
    </location>
</feature>
<dbReference type="GO" id="GO:0071004">
    <property type="term" value="C:U2-type prespliceosome"/>
    <property type="evidence" value="ECO:0007669"/>
    <property type="project" value="TreeGrafter"/>
</dbReference>
<name>A0AAJ6VZ61_9ACAR</name>
<evidence type="ECO:0000256" key="12">
    <source>
        <dbReference type="SAM" id="MobiDB-lite"/>
    </source>
</evidence>
<dbReference type="GO" id="GO:0097526">
    <property type="term" value="C:spliceosomal tri-snRNP complex"/>
    <property type="evidence" value="ECO:0007669"/>
    <property type="project" value="TreeGrafter"/>
</dbReference>
<keyword evidence="9" id="KW-0687">Ribonucleoprotein</keyword>
<dbReference type="CDD" id="cd01729">
    <property type="entry name" value="LSm7"/>
    <property type="match status" value="1"/>
</dbReference>
<comment type="similarity">
    <text evidence="2">Belongs to the snRNP Sm proteins family.</text>
</comment>
<keyword evidence="7" id="KW-0508">mRNA splicing</keyword>
<protein>
    <recommendedName>
        <fullName evidence="11">U6 snRNA-associated Sm-like protein LSm7</fullName>
    </recommendedName>
</protein>
<dbReference type="PANTHER" id="PTHR10553">
    <property type="entry name" value="SMALL NUCLEAR RIBONUCLEOPROTEIN"/>
    <property type="match status" value="1"/>
</dbReference>
<dbReference type="Pfam" id="PF01423">
    <property type="entry name" value="LSM"/>
    <property type="match status" value="1"/>
</dbReference>
<dbReference type="SUPFAM" id="SSF50182">
    <property type="entry name" value="Sm-like ribonucleoproteins"/>
    <property type="match status" value="1"/>
</dbReference>
<dbReference type="GO" id="GO:0000398">
    <property type="term" value="P:mRNA splicing, via spliceosome"/>
    <property type="evidence" value="ECO:0007669"/>
    <property type="project" value="InterPro"/>
</dbReference>
<dbReference type="RefSeq" id="XP_003745625.1">
    <property type="nucleotide sequence ID" value="XM_003745577.2"/>
</dbReference>
<evidence type="ECO:0000313" key="15">
    <source>
        <dbReference type="RefSeq" id="XP_003745625.1"/>
    </source>
</evidence>
<evidence type="ECO:0000256" key="7">
    <source>
        <dbReference type="ARBA" id="ARBA00023187"/>
    </source>
</evidence>
<evidence type="ECO:0000256" key="8">
    <source>
        <dbReference type="ARBA" id="ARBA00023242"/>
    </source>
</evidence>
<comment type="subcellular location">
    <subcellularLocation>
        <location evidence="1">Nucleus</location>
    </subcellularLocation>
</comment>
<dbReference type="AlphaFoldDB" id="A0AAJ6VZ61"/>
<feature type="compositionally biased region" description="Low complexity" evidence="12">
    <location>
        <begin position="1"/>
        <end position="20"/>
    </location>
</feature>
<dbReference type="PROSITE" id="PS52002">
    <property type="entry name" value="SM"/>
    <property type="match status" value="1"/>
</dbReference>
<evidence type="ECO:0000256" key="10">
    <source>
        <dbReference type="ARBA" id="ARBA00065431"/>
    </source>
</evidence>
<dbReference type="GeneID" id="100900559"/>